<protein>
    <submittedName>
        <fullName evidence="2">Nuclear transport factor 2 family protein</fullName>
    </submittedName>
</protein>
<comment type="caution">
    <text evidence="2">The sequence shown here is derived from an EMBL/GenBank/DDBJ whole genome shotgun (WGS) entry which is preliminary data.</text>
</comment>
<dbReference type="Pfam" id="PF12680">
    <property type="entry name" value="SnoaL_2"/>
    <property type="match status" value="1"/>
</dbReference>
<sequence length="142" mass="16372">MSALIEELNEYYRDFLMQDPGSLGAFYSDNIVFCDPLHRIEGLPALKSYFAGMSRGLAQCRFQFDDQPVLGQGNACLSWKMHYRHKWLKGGHPLQLRGCSLLRYADKIHYHEDFYDMGAMVYEQIPLLGSCIGLIKSRLERS</sequence>
<dbReference type="Proteomes" id="UP001139028">
    <property type="component" value="Unassembled WGS sequence"/>
</dbReference>
<dbReference type="EMBL" id="JALBWM010000100">
    <property type="protein sequence ID" value="MCO1336041.1"/>
    <property type="molecule type" value="Genomic_DNA"/>
</dbReference>
<dbReference type="AlphaFoldDB" id="A0A9X2EQL3"/>
<feature type="domain" description="SnoaL-like" evidence="1">
    <location>
        <begin position="10"/>
        <end position="106"/>
    </location>
</feature>
<proteinExistence type="predicted"/>
<gene>
    <name evidence="2" type="ORF">MO867_17050</name>
</gene>
<evidence type="ECO:0000259" key="1">
    <source>
        <dbReference type="Pfam" id="PF12680"/>
    </source>
</evidence>
<accession>A0A9X2EQL3</accession>
<dbReference type="InterPro" id="IPR037401">
    <property type="entry name" value="SnoaL-like"/>
</dbReference>
<dbReference type="SUPFAM" id="SSF54427">
    <property type="entry name" value="NTF2-like"/>
    <property type="match status" value="1"/>
</dbReference>
<name>A0A9X2EQL3_9GAMM</name>
<dbReference type="InterPro" id="IPR032710">
    <property type="entry name" value="NTF2-like_dom_sf"/>
</dbReference>
<dbReference type="RefSeq" id="WP_252471359.1">
    <property type="nucleotide sequence ID" value="NZ_JALBWM010000100.1"/>
</dbReference>
<evidence type="ECO:0000313" key="2">
    <source>
        <dbReference type="EMBL" id="MCO1336041.1"/>
    </source>
</evidence>
<organism evidence="2 3">
    <name type="scientific">Microbulbifer okhotskensis</name>
    <dbReference type="NCBI Taxonomy" id="2926617"/>
    <lineage>
        <taxon>Bacteria</taxon>
        <taxon>Pseudomonadati</taxon>
        <taxon>Pseudomonadota</taxon>
        <taxon>Gammaproteobacteria</taxon>
        <taxon>Cellvibrionales</taxon>
        <taxon>Microbulbiferaceae</taxon>
        <taxon>Microbulbifer</taxon>
    </lineage>
</organism>
<dbReference type="Gene3D" id="3.10.450.50">
    <property type="match status" value="1"/>
</dbReference>
<keyword evidence="3" id="KW-1185">Reference proteome</keyword>
<reference evidence="2" key="1">
    <citation type="journal article" date="2022" name="Arch. Microbiol.">
        <title>Microbulbifer okhotskensis sp. nov., isolated from a deep bottom sediment of the Okhotsk Sea.</title>
        <authorList>
            <person name="Romanenko L."/>
            <person name="Kurilenko V."/>
            <person name="Otstavnykh N."/>
            <person name="Velansky P."/>
            <person name="Isaeva M."/>
            <person name="Mikhailov V."/>
        </authorList>
    </citation>
    <scope>NUCLEOTIDE SEQUENCE</scope>
    <source>
        <strain evidence="2">OS29</strain>
    </source>
</reference>
<evidence type="ECO:0000313" key="3">
    <source>
        <dbReference type="Proteomes" id="UP001139028"/>
    </source>
</evidence>